<dbReference type="PANTHER" id="PTHR37422:SF21">
    <property type="entry name" value="EXOQ-LIKE PROTEIN"/>
    <property type="match status" value="1"/>
</dbReference>
<comment type="caution">
    <text evidence="2">The sequence shown here is derived from an EMBL/GenBank/DDBJ whole genome shotgun (WGS) entry which is preliminary data.</text>
</comment>
<accession>A0A562VME0</accession>
<keyword evidence="1" id="KW-1133">Transmembrane helix</keyword>
<keyword evidence="1" id="KW-0472">Membrane</keyword>
<dbReference type="Proteomes" id="UP000319449">
    <property type="component" value="Unassembled WGS sequence"/>
</dbReference>
<feature type="transmembrane region" description="Helical" evidence="1">
    <location>
        <begin position="20"/>
        <end position="40"/>
    </location>
</feature>
<evidence type="ECO:0000256" key="1">
    <source>
        <dbReference type="SAM" id="Phobius"/>
    </source>
</evidence>
<feature type="transmembrane region" description="Helical" evidence="1">
    <location>
        <begin position="112"/>
        <end position="133"/>
    </location>
</feature>
<feature type="transmembrane region" description="Helical" evidence="1">
    <location>
        <begin position="175"/>
        <end position="193"/>
    </location>
</feature>
<dbReference type="AlphaFoldDB" id="A0A562VME0"/>
<dbReference type="PANTHER" id="PTHR37422">
    <property type="entry name" value="TEICHURONIC ACID BIOSYNTHESIS PROTEIN TUAE"/>
    <property type="match status" value="1"/>
</dbReference>
<feature type="transmembrane region" description="Helical" evidence="1">
    <location>
        <begin position="145"/>
        <end position="163"/>
    </location>
</feature>
<feature type="transmembrane region" description="Helical" evidence="1">
    <location>
        <begin position="69"/>
        <end position="100"/>
    </location>
</feature>
<evidence type="ECO:0008006" key="4">
    <source>
        <dbReference type="Google" id="ProtNLM"/>
    </source>
</evidence>
<feature type="transmembrane region" description="Helical" evidence="1">
    <location>
        <begin position="228"/>
        <end position="247"/>
    </location>
</feature>
<keyword evidence="3" id="KW-1185">Reference proteome</keyword>
<evidence type="ECO:0000313" key="2">
    <source>
        <dbReference type="EMBL" id="TWJ19060.1"/>
    </source>
</evidence>
<dbReference type="InterPro" id="IPR051533">
    <property type="entry name" value="WaaL-like"/>
</dbReference>
<protein>
    <recommendedName>
        <fullName evidence="4">O-antigen ligase-like membrane protein</fullName>
    </recommendedName>
</protein>
<reference evidence="2 3" key="1">
    <citation type="submission" date="2019-07" db="EMBL/GenBank/DDBJ databases">
        <title>Genomic Encyclopedia of Archaeal and Bacterial Type Strains, Phase II (KMG-II): from individual species to whole genera.</title>
        <authorList>
            <person name="Goeker M."/>
        </authorList>
    </citation>
    <scope>NUCLEOTIDE SEQUENCE [LARGE SCALE GENOMIC DNA]</scope>
    <source>
        <strain evidence="2 3">ATCC BAA-1139</strain>
    </source>
</reference>
<proteinExistence type="predicted"/>
<sequence>MNDDLNTSYDEPIADFREVGGRTSVIAIFLGMALIAAAILIGKKYAFFVPFLAFSIVMTLLWNKAPRPWIFLVSISAATPIAIAKQQFSCNLIYALWLAVFNMRYLTKLPKWLYILVSLALFGFFASSINWIGDKFLGSILRQGAFAYNFLLAPFILLPLIYFRMEKSRDYAANLQGLLFCLIVPSTLILLSAKLFGTVTNEWEAAQHASSLSEGFLQYRLGKVVVNFLRTEVGFILAALICASTAVTVSPVRSLYRVVAGACLALNVFLLLSTGSFGSGFACLFGLAAIFYALSRTINVTKAIVAVAVICSMLLLTYGLSPPSVKEYLEKRYEHRVVNKDTDRLGLWERAIEYYVEQPLGVGFTFTVGDSVKTVIHNDYLAYTVSYSVMGGLAYTLLVAGLLVSFFQRRKNMIDDPSALAVYLAGLGVIVAAALNSITDHMAENRWYFNLIWSVIWYSYFCSRAAQREKVQDGVEC</sequence>
<feature type="transmembrane region" description="Helical" evidence="1">
    <location>
        <begin position="380"/>
        <end position="407"/>
    </location>
</feature>
<keyword evidence="1" id="KW-0812">Transmembrane</keyword>
<feature type="transmembrane region" description="Helical" evidence="1">
    <location>
        <begin position="303"/>
        <end position="321"/>
    </location>
</feature>
<dbReference type="EMBL" id="VLLN01000011">
    <property type="protein sequence ID" value="TWJ19060.1"/>
    <property type="molecule type" value="Genomic_DNA"/>
</dbReference>
<gene>
    <name evidence="2" type="ORF">JN12_02006</name>
</gene>
<feature type="transmembrane region" description="Helical" evidence="1">
    <location>
        <begin position="45"/>
        <end position="63"/>
    </location>
</feature>
<evidence type="ECO:0000313" key="3">
    <source>
        <dbReference type="Proteomes" id="UP000319449"/>
    </source>
</evidence>
<feature type="transmembrane region" description="Helical" evidence="1">
    <location>
        <begin position="277"/>
        <end position="294"/>
    </location>
</feature>
<dbReference type="RefSeq" id="WP_145022078.1">
    <property type="nucleotide sequence ID" value="NZ_VLLN01000011.1"/>
</dbReference>
<organism evidence="2 3">
    <name type="scientific">Geobacter argillaceus</name>
    <dbReference type="NCBI Taxonomy" id="345631"/>
    <lineage>
        <taxon>Bacteria</taxon>
        <taxon>Pseudomonadati</taxon>
        <taxon>Thermodesulfobacteriota</taxon>
        <taxon>Desulfuromonadia</taxon>
        <taxon>Geobacterales</taxon>
        <taxon>Geobacteraceae</taxon>
        <taxon>Geobacter</taxon>
    </lineage>
</organism>
<feature type="transmembrane region" description="Helical" evidence="1">
    <location>
        <begin position="419"/>
        <end position="439"/>
    </location>
</feature>
<name>A0A562VME0_9BACT</name>